<dbReference type="EMBL" id="WVUD01000043">
    <property type="protein sequence ID" value="MYL84814.1"/>
    <property type="molecule type" value="Genomic_DNA"/>
</dbReference>
<name>A0A7C9MWX6_9BACT</name>
<sequence length="107" mass="11984">MNKKRGRSVIEDAIAEEFGIEPESEDFQETTVDLVGLFGSARDCLVCKANGASKNNTILPGNVYEFNKGELCKKHFKEIMITPHTKCHFHAKTDSGEDVVITPRRKD</sequence>
<reference evidence="1 2" key="1">
    <citation type="submission" date="2020-01" db="EMBL/GenBank/DDBJ databases">
        <title>Genome sequence of Desulfovibrio aerotolerans DSM 16695(T).</title>
        <authorList>
            <person name="Karnachuk O."/>
            <person name="Avakyan M."/>
            <person name="Mardanov A."/>
            <person name="Kadnikov V."/>
            <person name="Ravin N."/>
        </authorList>
    </citation>
    <scope>NUCLEOTIDE SEQUENCE [LARGE SCALE GENOMIC DNA]</scope>
    <source>
        <strain evidence="1 2">DSM 16695</strain>
    </source>
</reference>
<dbReference type="Proteomes" id="UP000482487">
    <property type="component" value="Unassembled WGS sequence"/>
</dbReference>
<comment type="caution">
    <text evidence="1">The sequence shown here is derived from an EMBL/GenBank/DDBJ whole genome shotgun (WGS) entry which is preliminary data.</text>
</comment>
<organism evidence="1 2">
    <name type="scientific">Solidesulfovibrio aerotolerans</name>
    <dbReference type="NCBI Taxonomy" id="295255"/>
    <lineage>
        <taxon>Bacteria</taxon>
        <taxon>Pseudomonadati</taxon>
        <taxon>Thermodesulfobacteriota</taxon>
        <taxon>Desulfovibrionia</taxon>
        <taxon>Desulfovibrionales</taxon>
        <taxon>Desulfovibrionaceae</taxon>
        <taxon>Solidesulfovibrio</taxon>
    </lineage>
</organism>
<dbReference type="AlphaFoldDB" id="A0A7C9MWX6"/>
<evidence type="ECO:0000313" key="1">
    <source>
        <dbReference type="EMBL" id="MYL84814.1"/>
    </source>
</evidence>
<evidence type="ECO:0000313" key="2">
    <source>
        <dbReference type="Proteomes" id="UP000482487"/>
    </source>
</evidence>
<keyword evidence="2" id="KW-1185">Reference proteome</keyword>
<dbReference type="RefSeq" id="WP_160963183.1">
    <property type="nucleotide sequence ID" value="NZ_WVUD01000043.1"/>
</dbReference>
<protein>
    <submittedName>
        <fullName evidence="1">Uncharacterized protein</fullName>
    </submittedName>
</protein>
<gene>
    <name evidence="1" type="ORF">GTA51_17000</name>
</gene>
<proteinExistence type="predicted"/>
<accession>A0A7C9MWX6</accession>